<evidence type="ECO:0000313" key="9">
    <source>
        <dbReference type="EMBL" id="WAJ69119.1"/>
    </source>
</evidence>
<sequence>MSIELIILVNVIVLLGSLIQGVVGYGIGMFCAPLLFMINPEFVPGPMVLISTVMTVIMLIRDKSDLKVDQVSWTMLGGFFGVVIAGVILNMVSVKQFQIVFGSLILLAVIISIIGYSPKINKLTTTLAGYLSGFMGTLTAVGGPPVALLYQNVKAAQLKANLAAFFLFLNIVIVSTLLWINKLSFEHLYLFIIAIPGLILGFYLSSIASKYVGPAQLRYFILSFSALSGLGTIIKAFI</sequence>
<dbReference type="Pfam" id="PF01925">
    <property type="entry name" value="TauE"/>
    <property type="match status" value="1"/>
</dbReference>
<dbReference type="PANTHER" id="PTHR30269">
    <property type="entry name" value="TRANSMEMBRANE PROTEIN YFCA"/>
    <property type="match status" value="1"/>
</dbReference>
<dbReference type="PANTHER" id="PTHR30269:SF37">
    <property type="entry name" value="MEMBRANE TRANSPORTER PROTEIN"/>
    <property type="match status" value="1"/>
</dbReference>
<keyword evidence="6 8" id="KW-1133">Transmembrane helix</keyword>
<protein>
    <recommendedName>
        <fullName evidence="8">Probable membrane transporter protein</fullName>
    </recommendedName>
</protein>
<name>A0ABY7AHX8_9ALTE</name>
<accession>A0ABY7AHX8</accession>
<feature type="transmembrane region" description="Helical" evidence="8">
    <location>
        <begin position="72"/>
        <end position="91"/>
    </location>
</feature>
<feature type="transmembrane region" description="Helical" evidence="8">
    <location>
        <begin position="128"/>
        <end position="150"/>
    </location>
</feature>
<dbReference type="EMBL" id="CP109965">
    <property type="protein sequence ID" value="WAJ69119.1"/>
    <property type="molecule type" value="Genomic_DNA"/>
</dbReference>
<reference evidence="9" key="1">
    <citation type="submission" date="2022-10" db="EMBL/GenBank/DDBJ databases">
        <title>Catenovulum adriacola sp. nov. isolated in the Harbour of Susak.</title>
        <authorList>
            <person name="Schoch T."/>
            <person name="Reich S.J."/>
            <person name="Stoeferle S."/>
            <person name="Flaiz M."/>
            <person name="Kazda M."/>
            <person name="Riedel C.U."/>
            <person name="Duerre P."/>
        </authorList>
    </citation>
    <scope>NUCLEOTIDE SEQUENCE</scope>
    <source>
        <strain evidence="9">TS8</strain>
    </source>
</reference>
<proteinExistence type="inferred from homology"/>
<evidence type="ECO:0000256" key="2">
    <source>
        <dbReference type="ARBA" id="ARBA00009142"/>
    </source>
</evidence>
<gene>
    <name evidence="9" type="ORF">OLW01_07905</name>
</gene>
<dbReference type="InterPro" id="IPR052017">
    <property type="entry name" value="TSUP"/>
</dbReference>
<feature type="transmembrane region" description="Helical" evidence="8">
    <location>
        <begin position="7"/>
        <end position="36"/>
    </location>
</feature>
<evidence type="ECO:0000256" key="4">
    <source>
        <dbReference type="ARBA" id="ARBA00022475"/>
    </source>
</evidence>
<feature type="transmembrane region" description="Helical" evidence="8">
    <location>
        <begin position="97"/>
        <end position="116"/>
    </location>
</feature>
<evidence type="ECO:0000313" key="10">
    <source>
        <dbReference type="Proteomes" id="UP001163726"/>
    </source>
</evidence>
<keyword evidence="5 8" id="KW-0812">Transmembrane</keyword>
<dbReference type="Proteomes" id="UP001163726">
    <property type="component" value="Chromosome"/>
</dbReference>
<feature type="transmembrane region" description="Helical" evidence="8">
    <location>
        <begin position="42"/>
        <end position="60"/>
    </location>
</feature>
<comment type="subcellular location">
    <subcellularLocation>
        <location evidence="1 8">Cell membrane</location>
        <topology evidence="1 8">Multi-pass membrane protein</topology>
    </subcellularLocation>
</comment>
<evidence type="ECO:0000256" key="6">
    <source>
        <dbReference type="ARBA" id="ARBA00022989"/>
    </source>
</evidence>
<evidence type="ECO:0000256" key="3">
    <source>
        <dbReference type="ARBA" id="ARBA00022448"/>
    </source>
</evidence>
<evidence type="ECO:0000256" key="5">
    <source>
        <dbReference type="ARBA" id="ARBA00022692"/>
    </source>
</evidence>
<feature type="transmembrane region" description="Helical" evidence="8">
    <location>
        <begin position="162"/>
        <end position="180"/>
    </location>
</feature>
<keyword evidence="10" id="KW-1185">Reference proteome</keyword>
<keyword evidence="7 8" id="KW-0472">Membrane</keyword>
<comment type="similarity">
    <text evidence="2 8">Belongs to the 4-toluene sulfonate uptake permease (TSUP) (TC 2.A.102) family.</text>
</comment>
<keyword evidence="3" id="KW-0813">Transport</keyword>
<keyword evidence="4 8" id="KW-1003">Cell membrane</keyword>
<feature type="transmembrane region" description="Helical" evidence="8">
    <location>
        <begin position="217"/>
        <end position="237"/>
    </location>
</feature>
<evidence type="ECO:0000256" key="7">
    <source>
        <dbReference type="ARBA" id="ARBA00023136"/>
    </source>
</evidence>
<evidence type="ECO:0000256" key="1">
    <source>
        <dbReference type="ARBA" id="ARBA00004651"/>
    </source>
</evidence>
<organism evidence="9 10">
    <name type="scientific">Catenovulum adriaticum</name>
    <dbReference type="NCBI Taxonomy" id="2984846"/>
    <lineage>
        <taxon>Bacteria</taxon>
        <taxon>Pseudomonadati</taxon>
        <taxon>Pseudomonadota</taxon>
        <taxon>Gammaproteobacteria</taxon>
        <taxon>Alteromonadales</taxon>
        <taxon>Alteromonadaceae</taxon>
        <taxon>Catenovulum</taxon>
    </lineage>
</organism>
<dbReference type="InterPro" id="IPR002781">
    <property type="entry name" value="TM_pro_TauE-like"/>
</dbReference>
<dbReference type="RefSeq" id="WP_268073304.1">
    <property type="nucleotide sequence ID" value="NZ_CP109965.1"/>
</dbReference>
<feature type="transmembrane region" description="Helical" evidence="8">
    <location>
        <begin position="187"/>
        <end position="205"/>
    </location>
</feature>
<evidence type="ECO:0000256" key="8">
    <source>
        <dbReference type="RuleBase" id="RU363041"/>
    </source>
</evidence>